<evidence type="ECO:0000313" key="1">
    <source>
        <dbReference type="EMBL" id="PIT39442.1"/>
    </source>
</evidence>
<accession>A0A2N9X728</accession>
<reference evidence="1" key="1">
    <citation type="journal article" date="2017" name="MBio">
        <title>Type VI secretion-mediated competition in the bee gut microbiome.</title>
        <authorList>
            <person name="Steele M.I."/>
            <person name="Kwong W.K."/>
            <person name="Powell J.E."/>
            <person name="Whiteley M."/>
            <person name="Moran N.A."/>
        </authorList>
    </citation>
    <scope>NUCLEOTIDE SEQUENCE [LARGE SCALE GENOMIC DNA]</scope>
    <source>
        <strain evidence="1">WkB273</strain>
    </source>
</reference>
<dbReference type="InterPro" id="IPR029016">
    <property type="entry name" value="GAF-like_dom_sf"/>
</dbReference>
<dbReference type="RefSeq" id="WP_100152111.1">
    <property type="nucleotide sequence ID" value="NZ_MEIL01000027.1"/>
</dbReference>
<organism evidence="1 2">
    <name type="scientific">Snodgrassella alvi</name>
    <dbReference type="NCBI Taxonomy" id="1196083"/>
    <lineage>
        <taxon>Bacteria</taxon>
        <taxon>Pseudomonadati</taxon>
        <taxon>Pseudomonadota</taxon>
        <taxon>Betaproteobacteria</taxon>
        <taxon>Neisseriales</taxon>
        <taxon>Neisseriaceae</taxon>
        <taxon>Snodgrassella</taxon>
    </lineage>
</organism>
<gene>
    <name evidence="1" type="ORF">BHC54_05790</name>
</gene>
<dbReference type="Proteomes" id="UP000230202">
    <property type="component" value="Unassembled WGS sequence"/>
</dbReference>
<protein>
    <recommendedName>
        <fullName evidence="3">GAF domain-containing protein</fullName>
    </recommendedName>
</protein>
<dbReference type="AlphaFoldDB" id="A0A2N9X728"/>
<sequence length="234" mass="26022">MACAQVHDYLQTQGLKLSADQVQMAMLAAQSVLTLAQAEIDMSVIWYQENGFSLAEKLSVNTASLHQLQPTELFTANNNSTYTLRQMYLALDSIASRHHNEIFALYLYEPDEITGHLYRLLSRGGSLPAQIYCGQQQVQQYLFVRTATTGWLNQVNNVQHWLSDGSLTGEQAAHSQLAIPVTNAQGQVLGVLYAAHMQPNSISETELIDWTALAIVIPPLLQNLHQAIETSIKR</sequence>
<keyword evidence="2" id="KW-1185">Reference proteome</keyword>
<evidence type="ECO:0000313" key="2">
    <source>
        <dbReference type="Proteomes" id="UP000230202"/>
    </source>
</evidence>
<dbReference type="SUPFAM" id="SSF55781">
    <property type="entry name" value="GAF domain-like"/>
    <property type="match status" value="1"/>
</dbReference>
<proteinExistence type="predicted"/>
<evidence type="ECO:0008006" key="3">
    <source>
        <dbReference type="Google" id="ProtNLM"/>
    </source>
</evidence>
<comment type="caution">
    <text evidence="1">The sequence shown here is derived from an EMBL/GenBank/DDBJ whole genome shotgun (WGS) entry which is preliminary data.</text>
</comment>
<dbReference type="EMBL" id="MEIL01000027">
    <property type="protein sequence ID" value="PIT39442.1"/>
    <property type="molecule type" value="Genomic_DNA"/>
</dbReference>
<name>A0A2N9X728_9NEIS</name>
<dbReference type="Gene3D" id="3.30.450.40">
    <property type="match status" value="1"/>
</dbReference>